<keyword evidence="6 8" id="KW-0067">ATP-binding</keyword>
<dbReference type="NCBIfam" id="NF009488">
    <property type="entry name" value="PRK12850.1"/>
    <property type="match status" value="1"/>
</dbReference>
<evidence type="ECO:0000256" key="5">
    <source>
        <dbReference type="ARBA" id="ARBA00022777"/>
    </source>
</evidence>
<dbReference type="SMART" id="SM00220">
    <property type="entry name" value="S_TKc"/>
    <property type="match status" value="1"/>
</dbReference>
<dbReference type="NCBIfam" id="NF009487">
    <property type="entry name" value="PRK12849.1"/>
    <property type="match status" value="1"/>
</dbReference>
<keyword evidence="7" id="KW-0143">Chaperone</keyword>
<proteinExistence type="inferred from homology"/>
<feature type="region of interest" description="Disordered" evidence="10">
    <location>
        <begin position="245"/>
        <end position="281"/>
    </location>
</feature>
<evidence type="ECO:0000256" key="10">
    <source>
        <dbReference type="SAM" id="MobiDB-lite"/>
    </source>
</evidence>
<evidence type="ECO:0000256" key="6">
    <source>
        <dbReference type="ARBA" id="ARBA00022840"/>
    </source>
</evidence>
<organism evidence="13 14">
    <name type="scientific">Durusdinium trenchii</name>
    <dbReference type="NCBI Taxonomy" id="1381693"/>
    <lineage>
        <taxon>Eukaryota</taxon>
        <taxon>Sar</taxon>
        <taxon>Alveolata</taxon>
        <taxon>Dinophyceae</taxon>
        <taxon>Suessiales</taxon>
        <taxon>Symbiodiniaceae</taxon>
        <taxon>Durusdinium</taxon>
    </lineage>
</organism>
<evidence type="ECO:0000259" key="12">
    <source>
        <dbReference type="PROSITE" id="PS51285"/>
    </source>
</evidence>
<sequence>MQAQALSAPAACAKMQAGQGNVRLMDAFKKSVESRKDKSFNNYRERRTESQKLSDQLKTQDIPEEQKEVIKKNYAAQQDDYLRESRKEITISDFELLKVIGTGAFGIVRLCRHKGTGEIRAMKQMSKKEMVFKNQVHHVNAEKDALSVAKDDWIIGLHYTFQDDQYLYMVMDYLPGGDLMTHLMRKDTFTEEETRFYIAELVEAIDYIHTNLHYIHRDIKPDNIVFDIDGHIHLLDFGLCKYQQPEPAESGDSEKQPDPPSGPSNFRARHPPREKMQSVVGTPDYMGPEVYRKAPYGKECDMWSLGIIMFEMLFGGPPFSDERHDPSVTSRRVMDWRRWFKMPPDPNVGEEARNLLRGLICDPEERLTADQIRGHPFFRGLDFKKLRKMSPPIKPTVKGPLDTSNFDDFSGIDEKFVIHKERHKVTGDRTSLAAFHDYSYRRDLEAKKPSISAALNSASLPAKNSEAVVAKLAEPHSVQGVQCCAGGSRTVAMSAGGLTSGESGWYVQGQPNATWGFASQPAWPHGYGYQGVPAMTMQAYCPVPARPPMQAMPVGFVGACQGGCFPQQMAPMPAQPMAQASCIACSSTLSEVFVTAQDPKSSLELLQLSAPMVNVGAQLVKTVASKTNDVAGDGTTTATVLARAIFREGCKAVAAGMNPMDIKRGMDHAAKIVLEDLASQATHIETPDKIRSVATIAANGDEQIGKMITEAFEKVGKDGTITVSDGKTMDHELEVVEGMQLDRGYISPYFITNVKAQKAEMENPLVLIFDKKISSVQAILPLLEQVAKVQKPLLLIAEDVDGEALSMLIVNKLRGGLKVAAIKAPGFGDNRKAILQDLSVLTGAELITEELGGKLEDVQLSQLGTAKTISIDKDSTVILDGAGEKAKIEERCESIRDSIDASTSEYEKDKMKERLAKLSGGVAVIKVGGASEVEVNETKDRLNDALNATKAALEEGIVPGGGAALLYATLKLEA</sequence>
<dbReference type="InterPro" id="IPR017441">
    <property type="entry name" value="Protein_kinase_ATP_BS"/>
</dbReference>
<evidence type="ECO:0000256" key="1">
    <source>
        <dbReference type="ARBA" id="ARBA00006607"/>
    </source>
</evidence>
<evidence type="ECO:0000256" key="3">
    <source>
        <dbReference type="ARBA" id="ARBA00022679"/>
    </source>
</evidence>
<dbReference type="PROSITE" id="PS00108">
    <property type="entry name" value="PROTEIN_KINASE_ST"/>
    <property type="match status" value="1"/>
</dbReference>
<keyword evidence="3" id="KW-0808">Transferase</keyword>
<dbReference type="CDD" id="cd05573">
    <property type="entry name" value="STKc_ROCK_NDR_like"/>
    <property type="match status" value="1"/>
</dbReference>
<keyword evidence="4 8" id="KW-0547">Nucleotide-binding</keyword>
<dbReference type="PROSITE" id="PS51285">
    <property type="entry name" value="AGC_KINASE_CTER"/>
    <property type="match status" value="1"/>
</dbReference>
<dbReference type="Gene3D" id="3.30.200.20">
    <property type="entry name" value="Phosphorylase Kinase, domain 1"/>
    <property type="match status" value="1"/>
</dbReference>
<dbReference type="InterPro" id="IPR027409">
    <property type="entry name" value="GroEL-like_apical_dom_sf"/>
</dbReference>
<feature type="domain" description="AGC-kinase C-terminal" evidence="12">
    <location>
        <begin position="379"/>
        <end position="450"/>
    </location>
</feature>
<feature type="region of interest" description="Disordered" evidence="10">
    <location>
        <begin position="33"/>
        <end position="61"/>
    </location>
</feature>
<dbReference type="CDD" id="cd03344">
    <property type="entry name" value="GroEL"/>
    <property type="match status" value="1"/>
</dbReference>
<dbReference type="Gene3D" id="3.50.7.10">
    <property type="entry name" value="GroEL"/>
    <property type="match status" value="1"/>
</dbReference>
<dbReference type="Pfam" id="PF00069">
    <property type="entry name" value="Pkinase"/>
    <property type="match status" value="1"/>
</dbReference>
<comment type="caution">
    <text evidence="13">The sequence shown here is derived from an EMBL/GenBank/DDBJ whole genome shotgun (WGS) entry which is preliminary data.</text>
</comment>
<evidence type="ECO:0000313" key="13">
    <source>
        <dbReference type="EMBL" id="CAK9092476.1"/>
    </source>
</evidence>
<accession>A0ABP0QW57</accession>
<dbReference type="Gene3D" id="1.10.510.10">
    <property type="entry name" value="Transferase(Phosphotransferase) domain 1"/>
    <property type="match status" value="1"/>
</dbReference>
<evidence type="ECO:0000259" key="11">
    <source>
        <dbReference type="PROSITE" id="PS50011"/>
    </source>
</evidence>
<dbReference type="NCBIfam" id="NF000592">
    <property type="entry name" value="PRK00013.1"/>
    <property type="match status" value="1"/>
</dbReference>
<reference evidence="13 14" key="1">
    <citation type="submission" date="2024-02" db="EMBL/GenBank/DDBJ databases">
        <authorList>
            <person name="Chen Y."/>
            <person name="Shah S."/>
            <person name="Dougan E. K."/>
            <person name="Thang M."/>
            <person name="Chan C."/>
        </authorList>
    </citation>
    <scope>NUCLEOTIDE SEQUENCE [LARGE SCALE GENOMIC DNA]</scope>
</reference>
<keyword evidence="2" id="KW-0723">Serine/threonine-protein kinase</keyword>
<dbReference type="SUPFAM" id="SSF48592">
    <property type="entry name" value="GroEL equatorial domain-like"/>
    <property type="match status" value="1"/>
</dbReference>
<keyword evidence="5" id="KW-0418">Kinase</keyword>
<comment type="similarity">
    <text evidence="1 9">Belongs to the chaperonin (HSP60) family.</text>
</comment>
<dbReference type="SMART" id="SM00133">
    <property type="entry name" value="S_TK_X"/>
    <property type="match status" value="1"/>
</dbReference>
<dbReference type="SUPFAM" id="SSF56112">
    <property type="entry name" value="Protein kinase-like (PK-like)"/>
    <property type="match status" value="1"/>
</dbReference>
<feature type="binding site" evidence="8">
    <location>
        <position position="133"/>
    </location>
    <ligand>
        <name>ATP</name>
        <dbReference type="ChEBI" id="CHEBI:30616"/>
    </ligand>
</feature>
<dbReference type="InterPro" id="IPR027413">
    <property type="entry name" value="GROEL-like_equatorial_sf"/>
</dbReference>
<evidence type="ECO:0000256" key="2">
    <source>
        <dbReference type="ARBA" id="ARBA00022527"/>
    </source>
</evidence>
<dbReference type="InterPro" id="IPR002423">
    <property type="entry name" value="Cpn60/GroEL/TCP-1"/>
</dbReference>
<evidence type="ECO:0008006" key="15">
    <source>
        <dbReference type="Google" id="ProtNLM"/>
    </source>
</evidence>
<dbReference type="Proteomes" id="UP001642484">
    <property type="component" value="Unassembled WGS sequence"/>
</dbReference>
<dbReference type="InterPro" id="IPR000961">
    <property type="entry name" value="AGC-kinase_C"/>
</dbReference>
<evidence type="ECO:0000256" key="7">
    <source>
        <dbReference type="ARBA" id="ARBA00023186"/>
    </source>
</evidence>
<name>A0ABP0QW57_9DINO</name>
<gene>
    <name evidence="13" type="ORF">CCMP2556_LOCUS44277</name>
</gene>
<dbReference type="InterPro" id="IPR011009">
    <property type="entry name" value="Kinase-like_dom_sf"/>
</dbReference>
<dbReference type="InterPro" id="IPR001844">
    <property type="entry name" value="Cpn60/GroEL"/>
</dbReference>
<dbReference type="InterPro" id="IPR008271">
    <property type="entry name" value="Ser/Thr_kinase_AS"/>
</dbReference>
<dbReference type="Pfam" id="PF00118">
    <property type="entry name" value="Cpn60_TCP1"/>
    <property type="match status" value="1"/>
</dbReference>
<dbReference type="PRINTS" id="PR00298">
    <property type="entry name" value="CHAPERONIN60"/>
</dbReference>
<dbReference type="PANTHER" id="PTHR45633">
    <property type="entry name" value="60 KDA HEAT SHOCK PROTEIN, MITOCHONDRIAL"/>
    <property type="match status" value="1"/>
</dbReference>
<dbReference type="Gene3D" id="1.10.560.10">
    <property type="entry name" value="GroEL-like equatorial domain"/>
    <property type="match status" value="1"/>
</dbReference>
<dbReference type="SUPFAM" id="SSF52029">
    <property type="entry name" value="GroEL apical domain-like"/>
    <property type="match status" value="1"/>
</dbReference>
<feature type="compositionally biased region" description="Basic and acidic residues" evidence="10">
    <location>
        <begin position="33"/>
        <end position="52"/>
    </location>
</feature>
<feature type="domain" description="Protein kinase" evidence="11">
    <location>
        <begin position="94"/>
        <end position="378"/>
    </location>
</feature>
<evidence type="ECO:0000313" key="14">
    <source>
        <dbReference type="Proteomes" id="UP001642484"/>
    </source>
</evidence>
<dbReference type="PROSITE" id="PS00107">
    <property type="entry name" value="PROTEIN_KINASE_ATP"/>
    <property type="match status" value="1"/>
</dbReference>
<evidence type="ECO:0000256" key="4">
    <source>
        <dbReference type="ARBA" id="ARBA00022741"/>
    </source>
</evidence>
<evidence type="ECO:0000256" key="8">
    <source>
        <dbReference type="PROSITE-ProRule" id="PRU10141"/>
    </source>
</evidence>
<dbReference type="InterPro" id="IPR000719">
    <property type="entry name" value="Prot_kinase_dom"/>
</dbReference>
<dbReference type="EMBL" id="CAXAMN010025073">
    <property type="protein sequence ID" value="CAK9092476.1"/>
    <property type="molecule type" value="Genomic_DNA"/>
</dbReference>
<evidence type="ECO:0000256" key="9">
    <source>
        <dbReference type="RuleBase" id="RU000418"/>
    </source>
</evidence>
<protein>
    <recommendedName>
        <fullName evidence="15">60 kDa chaperonin</fullName>
    </recommendedName>
</protein>
<dbReference type="NCBIfam" id="NF009489">
    <property type="entry name" value="PRK12851.1"/>
    <property type="match status" value="1"/>
</dbReference>
<dbReference type="PROSITE" id="PS50011">
    <property type="entry name" value="PROTEIN_KINASE_DOM"/>
    <property type="match status" value="1"/>
</dbReference>
<keyword evidence="14" id="KW-1185">Reference proteome</keyword>